<feature type="non-terminal residue" evidence="1">
    <location>
        <position position="104"/>
    </location>
</feature>
<organism evidence="1 2">
    <name type="scientific">Acaulospora colombiana</name>
    <dbReference type="NCBI Taxonomy" id="27376"/>
    <lineage>
        <taxon>Eukaryota</taxon>
        <taxon>Fungi</taxon>
        <taxon>Fungi incertae sedis</taxon>
        <taxon>Mucoromycota</taxon>
        <taxon>Glomeromycotina</taxon>
        <taxon>Glomeromycetes</taxon>
        <taxon>Diversisporales</taxon>
        <taxon>Acaulosporaceae</taxon>
        <taxon>Acaulospora</taxon>
    </lineage>
</organism>
<dbReference type="EMBL" id="CAJVPT010068534">
    <property type="protein sequence ID" value="CAG8776636.1"/>
    <property type="molecule type" value="Genomic_DNA"/>
</dbReference>
<proteinExistence type="predicted"/>
<comment type="caution">
    <text evidence="1">The sequence shown here is derived from an EMBL/GenBank/DDBJ whole genome shotgun (WGS) entry which is preliminary data.</text>
</comment>
<gene>
    <name evidence="1" type="ORF">ACOLOM_LOCUS14124</name>
</gene>
<feature type="non-terminal residue" evidence="1">
    <location>
        <position position="1"/>
    </location>
</feature>
<accession>A0ACA9R4L9</accession>
<keyword evidence="2" id="KW-1185">Reference proteome</keyword>
<sequence length="104" mass="11755">ILRGSSGDSMGGVTQVQFSPDGYYLFSASRRDNNIRCWDIRNSGDVLYSLFRQGDTNQRLTFDIEKSGRFLITGDQVGKILVYDLKNHSEDNTSRLISEMTGHD</sequence>
<evidence type="ECO:0000313" key="2">
    <source>
        <dbReference type="Proteomes" id="UP000789525"/>
    </source>
</evidence>
<evidence type="ECO:0000313" key="1">
    <source>
        <dbReference type="EMBL" id="CAG8776636.1"/>
    </source>
</evidence>
<protein>
    <submittedName>
        <fullName evidence="1">11218_t:CDS:1</fullName>
    </submittedName>
</protein>
<dbReference type="Proteomes" id="UP000789525">
    <property type="component" value="Unassembled WGS sequence"/>
</dbReference>
<name>A0ACA9R4L9_9GLOM</name>
<reference evidence="1" key="1">
    <citation type="submission" date="2021-06" db="EMBL/GenBank/DDBJ databases">
        <authorList>
            <person name="Kallberg Y."/>
            <person name="Tangrot J."/>
            <person name="Rosling A."/>
        </authorList>
    </citation>
    <scope>NUCLEOTIDE SEQUENCE</scope>
    <source>
        <strain evidence="1">CL356</strain>
    </source>
</reference>